<comment type="caution">
    <text evidence="2">The sequence shown here is derived from an EMBL/GenBank/DDBJ whole genome shotgun (WGS) entry which is preliminary data.</text>
</comment>
<dbReference type="Pfam" id="PF12697">
    <property type="entry name" value="Abhydrolase_6"/>
    <property type="match status" value="1"/>
</dbReference>
<dbReference type="PANTHER" id="PTHR37017">
    <property type="entry name" value="AB HYDROLASE-1 DOMAIN-CONTAINING PROTEIN-RELATED"/>
    <property type="match status" value="1"/>
</dbReference>
<name>A0ABX2A674_9MICO</name>
<dbReference type="RefSeq" id="WP_171783357.1">
    <property type="nucleotide sequence ID" value="NZ_BAAAML010000014.1"/>
</dbReference>
<evidence type="ECO:0000313" key="2">
    <source>
        <dbReference type="EMBL" id="NOV97108.1"/>
    </source>
</evidence>
<organism evidence="2 3">
    <name type="scientific">Isoptericola halotolerans</name>
    <dbReference type="NCBI Taxonomy" id="300560"/>
    <lineage>
        <taxon>Bacteria</taxon>
        <taxon>Bacillati</taxon>
        <taxon>Actinomycetota</taxon>
        <taxon>Actinomycetes</taxon>
        <taxon>Micrococcales</taxon>
        <taxon>Promicromonosporaceae</taxon>
        <taxon>Isoptericola</taxon>
    </lineage>
</organism>
<reference evidence="2 3" key="1">
    <citation type="submission" date="2020-05" db="EMBL/GenBank/DDBJ databases">
        <title>Genomic Encyclopedia of Type Strains, Phase III (KMG-III): the genomes of soil and plant-associated and newly described type strains.</title>
        <authorList>
            <person name="Whitman W."/>
        </authorList>
    </citation>
    <scope>NUCLEOTIDE SEQUENCE [LARGE SCALE GENOMIC DNA]</scope>
    <source>
        <strain evidence="2 3">KCTC 19046</strain>
    </source>
</reference>
<protein>
    <submittedName>
        <fullName evidence="2">Pimeloyl-ACP methyl ester carboxylesterase</fullName>
    </submittedName>
</protein>
<dbReference type="InterPro" id="IPR000073">
    <property type="entry name" value="AB_hydrolase_1"/>
</dbReference>
<dbReference type="InterPro" id="IPR052897">
    <property type="entry name" value="Sec-Metab_Biosynth_Hydrolase"/>
</dbReference>
<dbReference type="InterPro" id="IPR029058">
    <property type="entry name" value="AB_hydrolase_fold"/>
</dbReference>
<gene>
    <name evidence="2" type="ORF">HDG69_001683</name>
</gene>
<dbReference type="Proteomes" id="UP000757540">
    <property type="component" value="Unassembled WGS sequence"/>
</dbReference>
<evidence type="ECO:0000313" key="3">
    <source>
        <dbReference type="Proteomes" id="UP000757540"/>
    </source>
</evidence>
<keyword evidence="3" id="KW-1185">Reference proteome</keyword>
<dbReference type="Gene3D" id="3.40.50.1820">
    <property type="entry name" value="alpha/beta hydrolase"/>
    <property type="match status" value="1"/>
</dbReference>
<evidence type="ECO:0000259" key="1">
    <source>
        <dbReference type="Pfam" id="PF12697"/>
    </source>
</evidence>
<dbReference type="SUPFAM" id="SSF53474">
    <property type="entry name" value="alpha/beta-Hydrolases"/>
    <property type="match status" value="1"/>
</dbReference>
<dbReference type="EMBL" id="JABEZU010000002">
    <property type="protein sequence ID" value="NOV97108.1"/>
    <property type="molecule type" value="Genomic_DNA"/>
</dbReference>
<proteinExistence type="predicted"/>
<dbReference type="PANTHER" id="PTHR37017:SF11">
    <property type="entry name" value="ESTERASE_LIPASE_THIOESTERASE DOMAIN-CONTAINING PROTEIN"/>
    <property type="match status" value="1"/>
</dbReference>
<feature type="domain" description="AB hydrolase-1" evidence="1">
    <location>
        <begin position="6"/>
        <end position="227"/>
    </location>
</feature>
<accession>A0ABX2A674</accession>
<sequence length="242" mass="25401">MPTPTVVLVHGAFADSSSWNEVIARLDEDDVPVVAVANPLRGLADDARYLSDVLDAVPGEIVLVGHCYGGMVITEAGTRDAVTALVYVSAFAPDHGESADELSRRFPGSTLRDTVAGYPVRASGRELVVRREAFAAQLAADVPAPLAAAMSAAQRPVAESALTDVLVSAVPAWRTRPSWFVYGDADRNIPTAALQLMADRAGAVVRRVIWDGSHALEVSRPDPVADVILDAVAAVVGGRPAD</sequence>